<dbReference type="STRING" id="215243.A0A0D2DVM9"/>
<dbReference type="SUPFAM" id="SSF89562">
    <property type="entry name" value="RraA-like"/>
    <property type="match status" value="1"/>
</dbReference>
<keyword evidence="3" id="KW-1185">Reference proteome</keyword>
<feature type="binding site" evidence="1">
    <location>
        <position position="190"/>
    </location>
    <ligand>
        <name>Mg(2+)</name>
        <dbReference type="ChEBI" id="CHEBI:18420"/>
    </ligand>
</feature>
<gene>
    <name evidence="2" type="ORF">PV06_08119</name>
</gene>
<dbReference type="PANTHER" id="PTHR33254:SF4">
    <property type="entry name" value="4-HYDROXY-4-METHYL-2-OXOGLUTARATE ALDOLASE 3-RELATED"/>
    <property type="match status" value="1"/>
</dbReference>
<evidence type="ECO:0000313" key="3">
    <source>
        <dbReference type="Proteomes" id="UP000053342"/>
    </source>
</evidence>
<dbReference type="InterPro" id="IPR005493">
    <property type="entry name" value="RraA/RraA-like"/>
</dbReference>
<dbReference type="GO" id="GO:0008948">
    <property type="term" value="F:oxaloacetate decarboxylase activity"/>
    <property type="evidence" value="ECO:0007669"/>
    <property type="project" value="TreeGrafter"/>
</dbReference>
<dbReference type="InterPro" id="IPR036704">
    <property type="entry name" value="RraA/RraA-like_sf"/>
</dbReference>
<dbReference type="GO" id="GO:0046872">
    <property type="term" value="F:metal ion binding"/>
    <property type="evidence" value="ECO:0007669"/>
    <property type="project" value="UniProtKB-KW"/>
</dbReference>
<accession>A0A0D2DVM9</accession>
<dbReference type="Gene3D" id="3.50.30.40">
    <property type="entry name" value="Ribonuclease E inhibitor RraA/RraA-like"/>
    <property type="match status" value="1"/>
</dbReference>
<evidence type="ECO:0000313" key="2">
    <source>
        <dbReference type="EMBL" id="KIW39514.1"/>
    </source>
</evidence>
<dbReference type="HOGENOM" id="CLU_072626_0_0_1"/>
<dbReference type="PANTHER" id="PTHR33254">
    <property type="entry name" value="4-HYDROXY-4-METHYL-2-OXOGLUTARATE ALDOLASE 3-RELATED"/>
    <property type="match status" value="1"/>
</dbReference>
<dbReference type="EMBL" id="KN847339">
    <property type="protein sequence ID" value="KIW39514.1"/>
    <property type="molecule type" value="Genomic_DNA"/>
</dbReference>
<proteinExistence type="predicted"/>
<dbReference type="Pfam" id="PF03737">
    <property type="entry name" value="RraA-like"/>
    <property type="match status" value="1"/>
</dbReference>
<dbReference type="VEuPathDB" id="FungiDB:PV06_08119"/>
<dbReference type="CDD" id="cd16841">
    <property type="entry name" value="RraA_family"/>
    <property type="match status" value="1"/>
</dbReference>
<protein>
    <submittedName>
        <fullName evidence="2">Uncharacterized protein</fullName>
    </submittedName>
</protein>
<dbReference type="RefSeq" id="XP_016259730.1">
    <property type="nucleotide sequence ID" value="XM_016409422.1"/>
</dbReference>
<feature type="binding site" evidence="1">
    <location>
        <position position="189"/>
    </location>
    <ligand>
        <name>substrate</name>
    </ligand>
</feature>
<keyword evidence="1" id="KW-0460">Magnesium</keyword>
<organism evidence="2 3">
    <name type="scientific">Exophiala oligosperma</name>
    <dbReference type="NCBI Taxonomy" id="215243"/>
    <lineage>
        <taxon>Eukaryota</taxon>
        <taxon>Fungi</taxon>
        <taxon>Dikarya</taxon>
        <taxon>Ascomycota</taxon>
        <taxon>Pezizomycotina</taxon>
        <taxon>Eurotiomycetes</taxon>
        <taxon>Chaetothyriomycetidae</taxon>
        <taxon>Chaetothyriales</taxon>
        <taxon>Herpotrichiellaceae</taxon>
        <taxon>Exophiala</taxon>
    </lineage>
</organism>
<reference evidence="2 3" key="1">
    <citation type="submission" date="2015-01" db="EMBL/GenBank/DDBJ databases">
        <title>The Genome Sequence of Exophiala oligosperma CBS72588.</title>
        <authorList>
            <consortium name="The Broad Institute Genomics Platform"/>
            <person name="Cuomo C."/>
            <person name="de Hoog S."/>
            <person name="Gorbushina A."/>
            <person name="Stielow B."/>
            <person name="Teixiera M."/>
            <person name="Abouelleil A."/>
            <person name="Chapman S.B."/>
            <person name="Priest M."/>
            <person name="Young S.K."/>
            <person name="Wortman J."/>
            <person name="Nusbaum C."/>
            <person name="Birren B."/>
        </authorList>
    </citation>
    <scope>NUCLEOTIDE SEQUENCE [LARGE SCALE GENOMIC DNA]</scope>
    <source>
        <strain evidence="2 3">CBS 72588</strain>
    </source>
</reference>
<dbReference type="Proteomes" id="UP000053342">
    <property type="component" value="Unassembled WGS sequence"/>
</dbReference>
<feature type="binding site" evidence="1">
    <location>
        <begin position="167"/>
        <end position="170"/>
    </location>
    <ligand>
        <name>substrate</name>
    </ligand>
</feature>
<comment type="cofactor">
    <cofactor evidence="1">
        <name>Mg(2+)</name>
        <dbReference type="ChEBI" id="CHEBI:18420"/>
    </cofactor>
</comment>
<dbReference type="AlphaFoldDB" id="A0A0D2DVM9"/>
<keyword evidence="1" id="KW-0479">Metal-binding</keyword>
<sequence length="289" mass="30683">MFQRAYPVVLYRSRSQRIAIPFGPAVNPLKSYTCRLSANSHLREMSTASGDLQEKLRRLHEYSACDVSDALLKLQKPAAGQVARAGHLADIGPVPSPQILSGELTVSKVIAPACTLKLVPKHSSPAAAPPPPANSTIPKGSHWVDLTEAGSVVVIDQPEGQNCAAVGGIMAQRMKARGVAACVVGGRVRDMAELKESKLPIFALGRSTVGTNAESTVYARNIPVTITGVTVAPGDIVFCDPLEGVVVIPQDLLDETLSLMPRLVDADDKVKEAVEKGMTVAEAFKKFRG</sequence>
<dbReference type="GeneID" id="27360193"/>
<evidence type="ECO:0000256" key="1">
    <source>
        <dbReference type="PIRSR" id="PIRSR605493-1"/>
    </source>
</evidence>
<dbReference type="GO" id="GO:0047443">
    <property type="term" value="F:4-hydroxy-4-methyl-2-oxoglutarate aldolase activity"/>
    <property type="evidence" value="ECO:0007669"/>
    <property type="project" value="TreeGrafter"/>
</dbReference>
<dbReference type="OrthoDB" id="1476984at2759"/>
<name>A0A0D2DVM9_9EURO</name>